<dbReference type="InterPro" id="IPR013549">
    <property type="entry name" value="DUF1731"/>
</dbReference>
<reference evidence="4 5" key="1">
    <citation type="submission" date="2020-08" db="EMBL/GenBank/DDBJ databases">
        <title>Genomic Encyclopedia of Type Strains, Phase IV (KMG-IV): sequencing the most valuable type-strain genomes for metagenomic binning, comparative biology and taxonomic classification.</title>
        <authorList>
            <person name="Goeker M."/>
        </authorList>
    </citation>
    <scope>NUCLEOTIDE SEQUENCE [LARGE SCALE GENOMIC DNA]</scope>
    <source>
        <strain evidence="4 5">DSM 11805</strain>
    </source>
</reference>
<dbReference type="NCBIfam" id="TIGR01777">
    <property type="entry name" value="yfcH"/>
    <property type="match status" value="1"/>
</dbReference>
<feature type="domain" description="DUF1731" evidence="3">
    <location>
        <begin position="243"/>
        <end position="292"/>
    </location>
</feature>
<dbReference type="Gene3D" id="3.40.50.720">
    <property type="entry name" value="NAD(P)-binding Rossmann-like Domain"/>
    <property type="match status" value="1"/>
</dbReference>
<dbReference type="EMBL" id="JACHON010000029">
    <property type="protein sequence ID" value="MBB6514288.1"/>
    <property type="molecule type" value="Genomic_DNA"/>
</dbReference>
<organism evidence="4 5">
    <name type="scientific">Gracilibacillus halotolerans</name>
    <dbReference type="NCBI Taxonomy" id="74386"/>
    <lineage>
        <taxon>Bacteria</taxon>
        <taxon>Bacillati</taxon>
        <taxon>Bacillota</taxon>
        <taxon>Bacilli</taxon>
        <taxon>Bacillales</taxon>
        <taxon>Bacillaceae</taxon>
        <taxon>Gracilibacillus</taxon>
    </lineage>
</organism>
<evidence type="ECO:0000313" key="5">
    <source>
        <dbReference type="Proteomes" id="UP000572212"/>
    </source>
</evidence>
<evidence type="ECO:0000259" key="2">
    <source>
        <dbReference type="Pfam" id="PF01370"/>
    </source>
</evidence>
<dbReference type="AlphaFoldDB" id="A0A841RV00"/>
<keyword evidence="5" id="KW-1185">Reference proteome</keyword>
<gene>
    <name evidence="4" type="ORF">GGQ92_003111</name>
</gene>
<evidence type="ECO:0000259" key="3">
    <source>
        <dbReference type="Pfam" id="PF08338"/>
    </source>
</evidence>
<dbReference type="CDD" id="cd05242">
    <property type="entry name" value="SDR_a8"/>
    <property type="match status" value="1"/>
</dbReference>
<accession>A0A841RV00</accession>
<evidence type="ECO:0000256" key="1">
    <source>
        <dbReference type="ARBA" id="ARBA00009353"/>
    </source>
</evidence>
<dbReference type="RefSeq" id="WP_184251067.1">
    <property type="nucleotide sequence ID" value="NZ_BAAACU010000007.1"/>
</dbReference>
<dbReference type="Proteomes" id="UP000572212">
    <property type="component" value="Unassembled WGS sequence"/>
</dbReference>
<name>A0A841RV00_9BACI</name>
<dbReference type="InterPro" id="IPR036291">
    <property type="entry name" value="NAD(P)-bd_dom_sf"/>
</dbReference>
<dbReference type="PANTHER" id="PTHR11092">
    <property type="entry name" value="SUGAR NUCLEOTIDE EPIMERASE RELATED"/>
    <property type="match status" value="1"/>
</dbReference>
<feature type="domain" description="NAD-dependent epimerase/dehydratase" evidence="2">
    <location>
        <begin position="4"/>
        <end position="207"/>
    </location>
</feature>
<dbReference type="SUPFAM" id="SSF51735">
    <property type="entry name" value="NAD(P)-binding Rossmann-fold domains"/>
    <property type="match status" value="1"/>
</dbReference>
<dbReference type="InterPro" id="IPR010099">
    <property type="entry name" value="SDR39U1"/>
</dbReference>
<dbReference type="InterPro" id="IPR001509">
    <property type="entry name" value="Epimerase_deHydtase"/>
</dbReference>
<protein>
    <recommendedName>
        <fullName evidence="6">TIGR01777 family protein</fullName>
    </recommendedName>
</protein>
<proteinExistence type="inferred from homology"/>
<evidence type="ECO:0000313" key="4">
    <source>
        <dbReference type="EMBL" id="MBB6514288.1"/>
    </source>
</evidence>
<dbReference type="PANTHER" id="PTHR11092:SF0">
    <property type="entry name" value="EPIMERASE FAMILY PROTEIN SDR39U1"/>
    <property type="match status" value="1"/>
</dbReference>
<dbReference type="Pfam" id="PF08338">
    <property type="entry name" value="DUF1731"/>
    <property type="match status" value="1"/>
</dbReference>
<comment type="caution">
    <text evidence="4">The sequence shown here is derived from an EMBL/GenBank/DDBJ whole genome shotgun (WGS) entry which is preliminary data.</text>
</comment>
<sequence>MKKIVLAGGSGFIGKFLKEKFQQEGHEVVVISRSKPGITWADKQGIHDALEDADLLINLAGKSVDCRYNEENKREILHSRIGTTKILGDAIKTCLHPPKLWINASTATIYRHAEDRPMTEDNGEIGEGFSVEVAKKWEQSFFRFSFEKTRQVALRMAIVLGPGGGVFTPYKYLAKFGLGGKQGSGSQMFSWIHVEDVYRIIRFIEANHQLSGVFNCSSPYPISNNYLMKTIRSKLNRSVGLPVPRPLLELGAIFIRTETELVLKSRWVIPERLQKAGFTFKYPTIEQTIDDIVREELNVQYS</sequence>
<evidence type="ECO:0008006" key="6">
    <source>
        <dbReference type="Google" id="ProtNLM"/>
    </source>
</evidence>
<comment type="similarity">
    <text evidence="1">Belongs to the NAD(P)-dependent epimerase/dehydratase family. SDR39U1 subfamily.</text>
</comment>
<dbReference type="Pfam" id="PF01370">
    <property type="entry name" value="Epimerase"/>
    <property type="match status" value="1"/>
</dbReference>